<sequence>GNPNYGRASPMKGRKHSDETKAKMSAALKGAGNPNHGKKLSDETKAKLSAARLGEKNPRFNTGTPVYLYVVHTYGLELTSSHFNTQRRDWCILKF</sequence>
<reference evidence="1" key="1">
    <citation type="submission" date="2021-06" db="EMBL/GenBank/DDBJ databases">
        <authorList>
            <person name="Kallberg Y."/>
            <person name="Tangrot J."/>
            <person name="Rosling A."/>
        </authorList>
    </citation>
    <scope>NUCLEOTIDE SEQUENCE</scope>
    <source>
        <strain evidence="1">CL356</strain>
    </source>
</reference>
<evidence type="ECO:0000313" key="1">
    <source>
        <dbReference type="EMBL" id="CAG8739899.1"/>
    </source>
</evidence>
<dbReference type="Proteomes" id="UP000789525">
    <property type="component" value="Unassembled WGS sequence"/>
</dbReference>
<feature type="non-terminal residue" evidence="1">
    <location>
        <position position="1"/>
    </location>
</feature>
<accession>A0ACA9QDI3</accession>
<keyword evidence="2" id="KW-1185">Reference proteome</keyword>
<evidence type="ECO:0000313" key="2">
    <source>
        <dbReference type="Proteomes" id="UP000789525"/>
    </source>
</evidence>
<name>A0ACA9QDI3_9GLOM</name>
<gene>
    <name evidence="1" type="ORF">ACOLOM_LOCUS12118</name>
</gene>
<dbReference type="EMBL" id="CAJVPT010047334">
    <property type="protein sequence ID" value="CAG8739899.1"/>
    <property type="molecule type" value="Genomic_DNA"/>
</dbReference>
<protein>
    <submittedName>
        <fullName evidence="1">12623_t:CDS:1</fullName>
    </submittedName>
</protein>
<comment type="caution">
    <text evidence="1">The sequence shown here is derived from an EMBL/GenBank/DDBJ whole genome shotgun (WGS) entry which is preliminary data.</text>
</comment>
<proteinExistence type="predicted"/>
<organism evidence="1 2">
    <name type="scientific">Acaulospora colombiana</name>
    <dbReference type="NCBI Taxonomy" id="27376"/>
    <lineage>
        <taxon>Eukaryota</taxon>
        <taxon>Fungi</taxon>
        <taxon>Fungi incertae sedis</taxon>
        <taxon>Mucoromycota</taxon>
        <taxon>Glomeromycotina</taxon>
        <taxon>Glomeromycetes</taxon>
        <taxon>Diversisporales</taxon>
        <taxon>Acaulosporaceae</taxon>
        <taxon>Acaulospora</taxon>
    </lineage>
</organism>